<feature type="modified residue" description="3-oxoalanine (Ser)" evidence="1">
    <location>
        <position position="57"/>
    </location>
</feature>
<organism evidence="3 4">
    <name type="scientific">Candidatus Scalindua rubra</name>
    <dbReference type="NCBI Taxonomy" id="1872076"/>
    <lineage>
        <taxon>Bacteria</taxon>
        <taxon>Pseudomonadati</taxon>
        <taxon>Planctomycetota</taxon>
        <taxon>Candidatus Brocadiia</taxon>
        <taxon>Candidatus Brocadiales</taxon>
        <taxon>Candidatus Scalinduaceae</taxon>
        <taxon>Candidatus Scalindua</taxon>
    </lineage>
</organism>
<dbReference type="PANTHER" id="PTHR43751:SF3">
    <property type="entry name" value="SULFATASE N-TERMINAL DOMAIN-CONTAINING PROTEIN"/>
    <property type="match status" value="1"/>
</dbReference>
<comment type="caution">
    <text evidence="3">The sequence shown here is derived from an EMBL/GenBank/DDBJ whole genome shotgun (WGS) entry which is preliminary data.</text>
</comment>
<feature type="domain" description="Sulfatase N-terminal" evidence="2">
    <location>
        <begin position="9"/>
        <end position="353"/>
    </location>
</feature>
<dbReference type="InterPro" id="IPR000917">
    <property type="entry name" value="Sulfatase_N"/>
</dbReference>
<evidence type="ECO:0000259" key="2">
    <source>
        <dbReference type="Pfam" id="PF00884"/>
    </source>
</evidence>
<dbReference type="SUPFAM" id="SSF53649">
    <property type="entry name" value="Alkaline phosphatase-like"/>
    <property type="match status" value="1"/>
</dbReference>
<evidence type="ECO:0000313" key="4">
    <source>
        <dbReference type="Proteomes" id="UP000094056"/>
    </source>
</evidence>
<sequence>MKRMNNRKPNIILIILDSARQDMFGCYGNNENLTPNIDSFAKKGLLLRNLYAAGCGSAQAHVSVFTGQHSSRHKMVHNLSELNSDLITLSLLLKRLDYKTFGHTKFSIVPPAGYGELFGFDELIDPETRIGENKTVSIRTKLKTLLKTNPRLRRFLKGVFNKYASKDMRLREAADSFDGKSSLDYLFNKLKEYKDKSPVFAYTTLLHPHTPYYPPKRFLDKVFKGEEIHSVSYDIQFNVHSYVNGDFGEAREAIEAVRKCYKANLLYADYLIGEFVDKLEAESLNENTIFIFLADHGELLGEDGLINHGSSVREELFNIPGIIYFPEQIKSGLTINHLTSVLDVFPSIFDLIGQEEWARKQTTLDGISVFDSDYDWENRFLVVDSPPFVLPGRFKKYPNMLKNAHVFLRALRTLSYKYIWQSNGDNYLFSTEDKESSDSNLLHHKEELVNKFHNDMMKFYTSIDPGFKIDEYPLPLSKTTAKKITDPNVRDELIKLGYLAR</sequence>
<dbReference type="PANTHER" id="PTHR43751">
    <property type="entry name" value="SULFATASE"/>
    <property type="match status" value="1"/>
</dbReference>
<dbReference type="InterPro" id="IPR017850">
    <property type="entry name" value="Alkaline_phosphatase_core_sf"/>
</dbReference>
<gene>
    <name evidence="3" type="ORF">SCARUB_01093</name>
</gene>
<name>A0A1E3XDM7_9BACT</name>
<dbReference type="InterPro" id="IPR052701">
    <property type="entry name" value="GAG_Ulvan_Degrading_Sulfatases"/>
</dbReference>
<dbReference type="AlphaFoldDB" id="A0A1E3XDM7"/>
<dbReference type="EMBL" id="MAYW01000020">
    <property type="protein sequence ID" value="ODS33736.1"/>
    <property type="molecule type" value="Genomic_DNA"/>
</dbReference>
<protein>
    <recommendedName>
        <fullName evidence="2">Sulfatase N-terminal domain-containing protein</fullName>
    </recommendedName>
</protein>
<dbReference type="Proteomes" id="UP000094056">
    <property type="component" value="Unassembled WGS sequence"/>
</dbReference>
<reference evidence="3 4" key="1">
    <citation type="submission" date="2016-07" db="EMBL/GenBank/DDBJ databases">
        <title>Draft genome of Scalindua rubra, obtained from a brine-seawater interface in the Red Sea, sheds light on salt adaptation in anammox bacteria.</title>
        <authorList>
            <person name="Speth D.R."/>
            <person name="Lagkouvardos I."/>
            <person name="Wang Y."/>
            <person name="Qian P.-Y."/>
            <person name="Dutilh B.E."/>
            <person name="Jetten M.S."/>
        </authorList>
    </citation>
    <scope>NUCLEOTIDE SEQUENCE [LARGE SCALE GENOMIC DNA]</scope>
    <source>
        <strain evidence="3">BSI-1</strain>
    </source>
</reference>
<proteinExistence type="predicted"/>
<dbReference type="Gene3D" id="3.40.720.10">
    <property type="entry name" value="Alkaline Phosphatase, subunit A"/>
    <property type="match status" value="1"/>
</dbReference>
<evidence type="ECO:0000313" key="3">
    <source>
        <dbReference type="EMBL" id="ODS33736.1"/>
    </source>
</evidence>
<dbReference type="Pfam" id="PF00884">
    <property type="entry name" value="Sulfatase"/>
    <property type="match status" value="1"/>
</dbReference>
<accession>A0A1E3XDM7</accession>
<comment type="PTM">
    <text evidence="1">The conversion to 3-oxoalanine (also known as C-formylglycine, FGly), of a serine or cysteine residue in prokaryotes and of a cysteine residue in eukaryotes, is critical for catalytic activity.</text>
</comment>
<evidence type="ECO:0000256" key="1">
    <source>
        <dbReference type="PIRSR" id="PIRSR600917-52"/>
    </source>
</evidence>